<evidence type="ECO:0000313" key="8">
    <source>
        <dbReference type="Proteomes" id="UP000027471"/>
    </source>
</evidence>
<dbReference type="Pfam" id="PF00753">
    <property type="entry name" value="Lactamase_B"/>
    <property type="match status" value="1"/>
</dbReference>
<dbReference type="SMART" id="SM00849">
    <property type="entry name" value="Lactamase_B"/>
    <property type="match status" value="1"/>
</dbReference>
<name>A0A074JSC0_9RHOB</name>
<feature type="signal peptide" evidence="5">
    <location>
        <begin position="1"/>
        <end position="27"/>
    </location>
</feature>
<dbReference type="AlphaFoldDB" id="A0A074JSC0"/>
<dbReference type="RefSeq" id="WP_038131075.1">
    <property type="nucleotide sequence ID" value="NZ_AUNB01000029.1"/>
</dbReference>
<dbReference type="InterPro" id="IPR036866">
    <property type="entry name" value="RibonucZ/Hydroxyglut_hydro"/>
</dbReference>
<evidence type="ECO:0000256" key="1">
    <source>
        <dbReference type="ARBA" id="ARBA00007749"/>
    </source>
</evidence>
<feature type="chain" id="PRO_5001695082" description="Metallo-beta-lactamase domain-containing protein" evidence="5">
    <location>
        <begin position="28"/>
        <end position="302"/>
    </location>
</feature>
<evidence type="ECO:0000256" key="4">
    <source>
        <dbReference type="ARBA" id="ARBA00022833"/>
    </source>
</evidence>
<keyword evidence="4" id="KW-0862">Zinc</keyword>
<dbReference type="PANTHER" id="PTHR42978:SF6">
    <property type="entry name" value="QUORUM-QUENCHING LACTONASE YTNP-RELATED"/>
    <property type="match status" value="1"/>
</dbReference>
<protein>
    <recommendedName>
        <fullName evidence="6">Metallo-beta-lactamase domain-containing protein</fullName>
    </recommendedName>
</protein>
<dbReference type="GO" id="GO:0046872">
    <property type="term" value="F:metal ion binding"/>
    <property type="evidence" value="ECO:0007669"/>
    <property type="project" value="UniProtKB-KW"/>
</dbReference>
<organism evidence="7 8">
    <name type="scientific">Thioclava indica</name>
    <dbReference type="NCBI Taxonomy" id="1353528"/>
    <lineage>
        <taxon>Bacteria</taxon>
        <taxon>Pseudomonadati</taxon>
        <taxon>Pseudomonadota</taxon>
        <taxon>Alphaproteobacteria</taxon>
        <taxon>Rhodobacterales</taxon>
        <taxon>Paracoccaceae</taxon>
        <taxon>Thioclava</taxon>
    </lineage>
</organism>
<dbReference type="InterPro" id="IPR051013">
    <property type="entry name" value="MBL_superfamily_lactonases"/>
</dbReference>
<dbReference type="Gene3D" id="3.60.15.10">
    <property type="entry name" value="Ribonuclease Z/Hydroxyacylglutathione hydrolase-like"/>
    <property type="match status" value="1"/>
</dbReference>
<dbReference type="OrthoDB" id="9773738at2"/>
<dbReference type="PANTHER" id="PTHR42978">
    <property type="entry name" value="QUORUM-QUENCHING LACTONASE YTNP-RELATED-RELATED"/>
    <property type="match status" value="1"/>
</dbReference>
<keyword evidence="5" id="KW-0732">Signal</keyword>
<dbReference type="EMBL" id="AUNB01000029">
    <property type="protein sequence ID" value="KEO59374.1"/>
    <property type="molecule type" value="Genomic_DNA"/>
</dbReference>
<dbReference type="InterPro" id="IPR001279">
    <property type="entry name" value="Metallo-B-lactamas"/>
</dbReference>
<keyword evidence="8" id="KW-1185">Reference proteome</keyword>
<dbReference type="InterPro" id="IPR006311">
    <property type="entry name" value="TAT_signal"/>
</dbReference>
<dbReference type="GO" id="GO:0016787">
    <property type="term" value="F:hydrolase activity"/>
    <property type="evidence" value="ECO:0007669"/>
    <property type="project" value="UniProtKB-KW"/>
</dbReference>
<proteinExistence type="inferred from homology"/>
<comment type="similarity">
    <text evidence="1">Belongs to the metallo-beta-lactamase superfamily.</text>
</comment>
<dbReference type="PROSITE" id="PS51318">
    <property type="entry name" value="TAT"/>
    <property type="match status" value="1"/>
</dbReference>
<keyword evidence="3" id="KW-0378">Hydrolase</keyword>
<gene>
    <name evidence="7" type="ORF">DT23_04650</name>
</gene>
<dbReference type="CDD" id="cd07720">
    <property type="entry name" value="OPHC2-like_MBL-fold"/>
    <property type="match status" value="1"/>
</dbReference>
<evidence type="ECO:0000256" key="5">
    <source>
        <dbReference type="SAM" id="SignalP"/>
    </source>
</evidence>
<evidence type="ECO:0000259" key="6">
    <source>
        <dbReference type="SMART" id="SM00849"/>
    </source>
</evidence>
<accession>A0A074JSC0</accession>
<dbReference type="SUPFAM" id="SSF56281">
    <property type="entry name" value="Metallo-hydrolase/oxidoreductase"/>
    <property type="match status" value="1"/>
</dbReference>
<comment type="caution">
    <text evidence="7">The sequence shown here is derived from an EMBL/GenBank/DDBJ whole genome shotgun (WGS) entry which is preliminary data.</text>
</comment>
<feature type="domain" description="Metallo-beta-lactamase" evidence="6">
    <location>
        <begin position="76"/>
        <end position="277"/>
    </location>
</feature>
<dbReference type="eggNOG" id="COG0491">
    <property type="taxonomic scope" value="Bacteria"/>
</dbReference>
<keyword evidence="2" id="KW-0479">Metal-binding</keyword>
<evidence type="ECO:0000256" key="3">
    <source>
        <dbReference type="ARBA" id="ARBA00022801"/>
    </source>
</evidence>
<sequence>MRFSRRTLLRGALATTVASALPQFSFAAQSLELGNARIDTLSDGNLVLPLSFVSDDPKAAPILKDYGITGPEVEPPCNLTLYRDGTNTVLFDVGAGPDFMPSAGKLQAALDALEISRDDVTHVVFTHGHPDHLWGVLDDFDEAIFANAQHLMGKTEFDYWINPETVNKIDAGRTTFAAGALRRLQTLEDQFTTFGDGEEILPGIASRMTPGHTPGHMSFEIRNGSTSAMVTGDAIVNHFLAFAAPGMMAGSDQDPDLGAKTRVALLDQIASEMMPIIGFHLPEGGLGHVERVGDAYRYVPEV</sequence>
<evidence type="ECO:0000256" key="2">
    <source>
        <dbReference type="ARBA" id="ARBA00022723"/>
    </source>
</evidence>
<dbReference type="Proteomes" id="UP000027471">
    <property type="component" value="Unassembled WGS sequence"/>
</dbReference>
<reference evidence="7 8" key="1">
    <citation type="journal article" date="2015" name="Antonie Van Leeuwenhoek">
        <title>Thioclava indica sp. nov., isolated from surface seawater of the Indian Ocean.</title>
        <authorList>
            <person name="Liu Y."/>
            <person name="Lai Q."/>
            <person name="Du J."/>
            <person name="Xu H."/>
            <person name="Jiang L."/>
            <person name="Shao Z."/>
        </authorList>
    </citation>
    <scope>NUCLEOTIDE SEQUENCE [LARGE SCALE GENOMIC DNA]</scope>
    <source>
        <strain evidence="7 8">DT23-4</strain>
    </source>
</reference>
<dbReference type="STRING" id="1353528.DT23_04650"/>
<evidence type="ECO:0000313" key="7">
    <source>
        <dbReference type="EMBL" id="KEO59374.1"/>
    </source>
</evidence>